<feature type="compositionally biased region" description="Basic and acidic residues" evidence="1">
    <location>
        <begin position="192"/>
        <end position="204"/>
    </location>
</feature>
<organism evidence="2 3">
    <name type="scientific">Candidatus Nesciobacter abundans</name>
    <dbReference type="NCBI Taxonomy" id="2601668"/>
    <lineage>
        <taxon>Bacteria</taxon>
        <taxon>Pseudomonadati</taxon>
        <taxon>Pseudomonadota</taxon>
        <taxon>Alphaproteobacteria</taxon>
        <taxon>Holosporales</taxon>
        <taxon>Holosporaceae</taxon>
        <taxon>Candidatus Nesciobacter</taxon>
    </lineage>
</organism>
<feature type="compositionally biased region" description="Polar residues" evidence="1">
    <location>
        <begin position="181"/>
        <end position="191"/>
    </location>
</feature>
<accession>A0A5C0UGZ0</accession>
<keyword evidence="3" id="KW-1185">Reference proteome</keyword>
<protein>
    <submittedName>
        <fullName evidence="2">Uncharacterized protein</fullName>
    </submittedName>
</protein>
<feature type="region of interest" description="Disordered" evidence="1">
    <location>
        <begin position="160"/>
        <end position="223"/>
    </location>
</feature>
<proteinExistence type="predicted"/>
<evidence type="ECO:0000256" key="1">
    <source>
        <dbReference type="SAM" id="MobiDB-lite"/>
    </source>
</evidence>
<reference evidence="2 3" key="1">
    <citation type="submission" date="2019-08" db="EMBL/GenBank/DDBJ databases">
        <title>Highly reduced genomes of protist endosymbionts show evolutionary convergence.</title>
        <authorList>
            <person name="George E."/>
            <person name="Husnik F."/>
            <person name="Tashyreva D."/>
            <person name="Prokopchuk G."/>
            <person name="Horak A."/>
            <person name="Kwong W.K."/>
            <person name="Lukes J."/>
            <person name="Keeling P.J."/>
        </authorList>
    </citation>
    <scope>NUCLEOTIDE SEQUENCE [LARGE SCALE GENOMIC DNA]</scope>
    <source>
        <strain evidence="2">1604HC</strain>
    </source>
</reference>
<dbReference type="EMBL" id="CP043314">
    <property type="protein sequence ID" value="QEK38931.1"/>
    <property type="molecule type" value="Genomic_DNA"/>
</dbReference>
<dbReference type="Proteomes" id="UP000324924">
    <property type="component" value="Chromosome"/>
</dbReference>
<gene>
    <name evidence="2" type="ORF">FZC36_00565</name>
</gene>
<evidence type="ECO:0000313" key="2">
    <source>
        <dbReference type="EMBL" id="QEK38931.1"/>
    </source>
</evidence>
<dbReference type="AlphaFoldDB" id="A0A5C0UGZ0"/>
<dbReference type="KEGG" id="nabu:FZC36_00565"/>
<name>A0A5C0UGZ0_9PROT</name>
<evidence type="ECO:0000313" key="3">
    <source>
        <dbReference type="Proteomes" id="UP000324924"/>
    </source>
</evidence>
<dbReference type="RefSeq" id="WP_148972054.1">
    <property type="nucleotide sequence ID" value="NZ_CP043314.1"/>
</dbReference>
<sequence>MKILFNITFAQNQILKYIRNSRKSLSFLFLAFSFYMPVYSTQNINYSEVRELYTEYTNIPDEVMASIYVPHLLPQEIIFPDLLDTYHLVAYGLFCDRKTKPIKIDIYENRKECIHPDNKTLIKILDSVKKDLEIRKSAENSQIQTPTQPRLAPKALDIKNIPKKKHKTSQKDSQKIPTLMPRTQFSNGKTNNESRKTAVNEKANKGAGQKSLAKSDNIPEGSRLLIYRKINSK</sequence>